<evidence type="ECO:0000256" key="4">
    <source>
        <dbReference type="ARBA" id="ARBA00022842"/>
    </source>
</evidence>
<keyword evidence="1 9" id="KW-0436">Ligase</keyword>
<dbReference type="Proteomes" id="UP000000447">
    <property type="component" value="Plasmid unnamed"/>
</dbReference>
<dbReference type="RefSeq" id="WP_012642974.1">
    <property type="nucleotide sequence ID" value="NC_011961.1"/>
</dbReference>
<dbReference type="Gene3D" id="3.30.1330.100">
    <property type="entry name" value="CofE-like"/>
    <property type="match status" value="1"/>
</dbReference>
<dbReference type="OrthoDB" id="9788295at2"/>
<dbReference type="Gene3D" id="3.90.1660.10">
    <property type="entry name" value="CofE-like domain"/>
    <property type="match status" value="1"/>
</dbReference>
<dbReference type="SUPFAM" id="SSF144010">
    <property type="entry name" value="CofE-like"/>
    <property type="match status" value="1"/>
</dbReference>
<keyword evidence="4" id="KW-0460">Magnesium</keyword>
<evidence type="ECO:0000259" key="8">
    <source>
        <dbReference type="Pfam" id="PF01996"/>
    </source>
</evidence>
<dbReference type="KEGG" id="tro:trd_A0548"/>
<geneLocation type="plasmid" evidence="10">
    <name>Tros</name>
</geneLocation>
<name>B9L434_THERP</name>
<evidence type="ECO:0000256" key="2">
    <source>
        <dbReference type="ARBA" id="ARBA00022723"/>
    </source>
</evidence>
<sequence length="250" mass="27123">MTDEVRLIPIRRIPEARPGDSVAELVLTGMAACGLTGEEGDVLVVTQKLVSKAEGRVVALAGIEPSPFAIAYGQRWERDPRQIELVLRESARIVRMDRGLIIAETRHGFVCANAGVDLSNVPAGYAALLPLDPDRSAAQIREELGERVGWTPAVIVSDTFGRAWRNGIVNVAIGVAGMRPLRDYRGQRDPFGNELRVTVIAIADELAAAAELVMGKTEGCPAVIVRGFRYEPGEGSARELLMPAERDLFR</sequence>
<dbReference type="GO" id="GO:0005525">
    <property type="term" value="F:GTP binding"/>
    <property type="evidence" value="ECO:0007669"/>
    <property type="project" value="UniProtKB-KW"/>
</dbReference>
<keyword evidence="2" id="KW-0479">Metal-binding</keyword>
<dbReference type="NCBIfam" id="TIGR01916">
    <property type="entry name" value="F420_cofE"/>
    <property type="match status" value="1"/>
</dbReference>
<dbReference type="GO" id="GO:0052618">
    <property type="term" value="F:coenzyme F420-0:L-glutamate ligase activity"/>
    <property type="evidence" value="ECO:0007669"/>
    <property type="project" value="TreeGrafter"/>
</dbReference>
<evidence type="ECO:0000313" key="10">
    <source>
        <dbReference type="Proteomes" id="UP000000447"/>
    </source>
</evidence>
<gene>
    <name evidence="9" type="primary">cofE</name>
    <name evidence="9" type="ordered locus">trd_A0548</name>
</gene>
<keyword evidence="10" id="KW-1185">Reference proteome</keyword>
<keyword evidence="3" id="KW-0547">Nucleotide-binding</keyword>
<accession>B9L434</accession>
<evidence type="ECO:0000256" key="6">
    <source>
        <dbReference type="ARBA" id="ARBA00023134"/>
    </source>
</evidence>
<protein>
    <submittedName>
        <fullName evidence="9">F420-0:gamma-glutamyl ligase</fullName>
    </submittedName>
</protein>
<keyword evidence="6" id="KW-0342">GTP-binding</keyword>
<proteinExistence type="predicted"/>
<dbReference type="PANTHER" id="PTHR47917">
    <property type="match status" value="1"/>
</dbReference>
<evidence type="ECO:0000256" key="1">
    <source>
        <dbReference type="ARBA" id="ARBA00022598"/>
    </source>
</evidence>
<dbReference type="EMBL" id="CP001276">
    <property type="protein sequence ID" value="ACM06987.1"/>
    <property type="molecule type" value="Genomic_DNA"/>
</dbReference>
<dbReference type="Pfam" id="PF01996">
    <property type="entry name" value="F420_ligase"/>
    <property type="match status" value="1"/>
</dbReference>
<organism evidence="9 10">
    <name type="scientific">Thermomicrobium roseum (strain ATCC 27502 / DSM 5159 / P-2)</name>
    <dbReference type="NCBI Taxonomy" id="309801"/>
    <lineage>
        <taxon>Bacteria</taxon>
        <taxon>Pseudomonadati</taxon>
        <taxon>Thermomicrobiota</taxon>
        <taxon>Thermomicrobia</taxon>
        <taxon>Thermomicrobiales</taxon>
        <taxon>Thermomicrobiaceae</taxon>
        <taxon>Thermomicrobium</taxon>
    </lineage>
</organism>
<keyword evidence="9" id="KW-0614">Plasmid</keyword>
<evidence type="ECO:0000256" key="3">
    <source>
        <dbReference type="ARBA" id="ARBA00022741"/>
    </source>
</evidence>
<dbReference type="HOGENOM" id="CLU_051152_1_1_0"/>
<keyword evidence="5" id="KW-0630">Potassium</keyword>
<evidence type="ECO:0000256" key="7">
    <source>
        <dbReference type="ARBA" id="ARBA00023211"/>
    </source>
</evidence>
<dbReference type="InterPro" id="IPR008225">
    <property type="entry name" value="F420-0_g-glutamyl_ligase"/>
</dbReference>
<dbReference type="AlphaFoldDB" id="B9L434"/>
<dbReference type="GO" id="GO:0046872">
    <property type="term" value="F:metal ion binding"/>
    <property type="evidence" value="ECO:0007669"/>
    <property type="project" value="UniProtKB-KW"/>
</dbReference>
<keyword evidence="7" id="KW-0464">Manganese</keyword>
<dbReference type="InterPro" id="IPR002847">
    <property type="entry name" value="F420-0_gamma-glut_ligase-dom"/>
</dbReference>
<feature type="domain" description="Coenzyme F420:L-glutamate ligase-like" evidence="8">
    <location>
        <begin position="12"/>
        <end position="227"/>
    </location>
</feature>
<dbReference type="eggNOG" id="COG1478">
    <property type="taxonomic scope" value="Bacteria"/>
</dbReference>
<evidence type="ECO:0000313" key="9">
    <source>
        <dbReference type="EMBL" id="ACM06987.1"/>
    </source>
</evidence>
<reference evidence="9 10" key="1">
    <citation type="journal article" date="2009" name="PLoS ONE">
        <title>Complete genome sequence of the aerobic CO-oxidizing thermophile Thermomicrobium roseum.</title>
        <authorList>
            <person name="Wu D."/>
            <person name="Raymond J."/>
            <person name="Wu M."/>
            <person name="Chatterji S."/>
            <person name="Ren Q."/>
            <person name="Graham J.E."/>
            <person name="Bryant D.A."/>
            <person name="Robb F."/>
            <person name="Colman A."/>
            <person name="Tallon L.J."/>
            <person name="Badger J.H."/>
            <person name="Madupu R."/>
            <person name="Ward N.L."/>
            <person name="Eisen J.A."/>
        </authorList>
    </citation>
    <scope>NUCLEOTIDE SEQUENCE [LARGE SCALE GENOMIC DNA]</scope>
    <source>
        <strain evidence="10">ATCC 27502 / DSM 5159 / P-2</strain>
        <plasmid evidence="9">unnamed</plasmid>
    </source>
</reference>
<evidence type="ECO:0000256" key="5">
    <source>
        <dbReference type="ARBA" id="ARBA00022958"/>
    </source>
</evidence>
<dbReference type="PANTHER" id="PTHR47917:SF1">
    <property type="entry name" value="COENZYME F420:L-GLUTAMATE LIGASE"/>
    <property type="match status" value="1"/>
</dbReference>